<dbReference type="Proteomes" id="UP001163046">
    <property type="component" value="Unassembled WGS sequence"/>
</dbReference>
<protein>
    <submittedName>
        <fullName evidence="1">Uncharacterized protein</fullName>
    </submittedName>
</protein>
<dbReference type="EMBL" id="MU827783">
    <property type="protein sequence ID" value="KAJ7335987.1"/>
    <property type="molecule type" value="Genomic_DNA"/>
</dbReference>
<proteinExistence type="predicted"/>
<evidence type="ECO:0000313" key="2">
    <source>
        <dbReference type="Proteomes" id="UP001163046"/>
    </source>
</evidence>
<name>A0A9X0CHD4_9CNID</name>
<sequence length="210" mass="23500">MDMFLLVVRRVADYSDAAWYKINLGPLVCFEGRNNSPGHVTYRGSQGMLLGALKLVYKEGAVRCVSDVAYNSRWGCHGYSSFKTYPLNVFITDRQNNVIFPLPQFIKHSAGLWYDMPVVDDKYSDELVFSNFDFPLYLQPHMELRIWFGEDLENWSETDNQGRVCVDVMGYVIGDVGGAGGSPGGGTSKGQALLKDLKASLGSIMQKSWK</sequence>
<keyword evidence="2" id="KW-1185">Reference proteome</keyword>
<accession>A0A9X0CHD4</accession>
<gene>
    <name evidence="1" type="ORF">OS493_013353</name>
</gene>
<reference evidence="1" key="1">
    <citation type="submission" date="2023-01" db="EMBL/GenBank/DDBJ databases">
        <title>Genome assembly of the deep-sea coral Lophelia pertusa.</title>
        <authorList>
            <person name="Herrera S."/>
            <person name="Cordes E."/>
        </authorList>
    </citation>
    <scope>NUCLEOTIDE SEQUENCE</scope>
    <source>
        <strain evidence="1">USNM1676648</strain>
        <tissue evidence="1">Polyp</tissue>
    </source>
</reference>
<dbReference type="OrthoDB" id="6022142at2759"/>
<comment type="caution">
    <text evidence="1">The sequence shown here is derived from an EMBL/GenBank/DDBJ whole genome shotgun (WGS) entry which is preliminary data.</text>
</comment>
<evidence type="ECO:0000313" key="1">
    <source>
        <dbReference type="EMBL" id="KAJ7335987.1"/>
    </source>
</evidence>
<organism evidence="1 2">
    <name type="scientific">Desmophyllum pertusum</name>
    <dbReference type="NCBI Taxonomy" id="174260"/>
    <lineage>
        <taxon>Eukaryota</taxon>
        <taxon>Metazoa</taxon>
        <taxon>Cnidaria</taxon>
        <taxon>Anthozoa</taxon>
        <taxon>Hexacorallia</taxon>
        <taxon>Scleractinia</taxon>
        <taxon>Caryophylliina</taxon>
        <taxon>Caryophylliidae</taxon>
        <taxon>Desmophyllum</taxon>
    </lineage>
</organism>
<dbReference type="AlphaFoldDB" id="A0A9X0CHD4"/>